<gene>
    <name evidence="2" type="ORF">M6B38_154070</name>
</gene>
<dbReference type="EMBL" id="JANAVB010031620">
    <property type="protein sequence ID" value="KAJ6811380.1"/>
    <property type="molecule type" value="Genomic_DNA"/>
</dbReference>
<dbReference type="AlphaFoldDB" id="A0AAX6F4I3"/>
<comment type="caution">
    <text evidence="2">The sequence shown here is derived from an EMBL/GenBank/DDBJ whole genome shotgun (WGS) entry which is preliminary data.</text>
</comment>
<dbReference type="Proteomes" id="UP001140949">
    <property type="component" value="Unassembled WGS sequence"/>
</dbReference>
<accession>A0AAX6F4I3</accession>
<protein>
    <submittedName>
        <fullName evidence="2">Uncharacterized protein</fullName>
    </submittedName>
</protein>
<evidence type="ECO:0000313" key="3">
    <source>
        <dbReference type="Proteomes" id="UP001140949"/>
    </source>
</evidence>
<reference evidence="2" key="2">
    <citation type="submission" date="2023-04" db="EMBL/GenBank/DDBJ databases">
        <authorList>
            <person name="Bruccoleri R.E."/>
            <person name="Oakeley E.J."/>
            <person name="Faust A.-M."/>
            <person name="Dessus-Babus S."/>
            <person name="Altorfer M."/>
            <person name="Burckhardt D."/>
            <person name="Oertli M."/>
            <person name="Naumann U."/>
            <person name="Petersen F."/>
            <person name="Wong J."/>
        </authorList>
    </citation>
    <scope>NUCLEOTIDE SEQUENCE</scope>
    <source>
        <strain evidence="2">GSM-AAB239-AS_SAM_17_03QT</strain>
        <tissue evidence="2">Leaf</tissue>
    </source>
</reference>
<reference evidence="2" key="1">
    <citation type="journal article" date="2023" name="GigaByte">
        <title>Genome assembly of the bearded iris, Iris pallida Lam.</title>
        <authorList>
            <person name="Bruccoleri R.E."/>
            <person name="Oakeley E.J."/>
            <person name="Faust A.M.E."/>
            <person name="Altorfer M."/>
            <person name="Dessus-Babus S."/>
            <person name="Burckhardt D."/>
            <person name="Oertli M."/>
            <person name="Naumann U."/>
            <person name="Petersen F."/>
            <person name="Wong J."/>
        </authorList>
    </citation>
    <scope>NUCLEOTIDE SEQUENCE</scope>
    <source>
        <strain evidence="2">GSM-AAB239-AS_SAM_17_03QT</strain>
    </source>
</reference>
<feature type="region of interest" description="Disordered" evidence="1">
    <location>
        <begin position="1"/>
        <end position="28"/>
    </location>
</feature>
<keyword evidence="3" id="KW-1185">Reference proteome</keyword>
<evidence type="ECO:0000256" key="1">
    <source>
        <dbReference type="SAM" id="MobiDB-lite"/>
    </source>
</evidence>
<sequence>MFSDNWATSRDEGHQSISGGSGLASRGDSGEVVGYAVVLDECRPHKSMSDLDTAADPWQYVDRTGGAPTVRSRRRQLLGDGSLCPDSFRT</sequence>
<organism evidence="2 3">
    <name type="scientific">Iris pallida</name>
    <name type="common">Sweet iris</name>
    <dbReference type="NCBI Taxonomy" id="29817"/>
    <lineage>
        <taxon>Eukaryota</taxon>
        <taxon>Viridiplantae</taxon>
        <taxon>Streptophyta</taxon>
        <taxon>Embryophyta</taxon>
        <taxon>Tracheophyta</taxon>
        <taxon>Spermatophyta</taxon>
        <taxon>Magnoliopsida</taxon>
        <taxon>Liliopsida</taxon>
        <taxon>Asparagales</taxon>
        <taxon>Iridaceae</taxon>
        <taxon>Iridoideae</taxon>
        <taxon>Irideae</taxon>
        <taxon>Iris</taxon>
    </lineage>
</organism>
<evidence type="ECO:0000313" key="2">
    <source>
        <dbReference type="EMBL" id="KAJ6811380.1"/>
    </source>
</evidence>
<name>A0AAX6F4I3_IRIPA</name>
<proteinExistence type="predicted"/>